<comment type="caution">
    <text evidence="9">The sequence shown here is derived from an EMBL/GenBank/DDBJ whole genome shotgun (WGS) entry which is preliminary data.</text>
</comment>
<evidence type="ECO:0000256" key="1">
    <source>
        <dbReference type="ARBA" id="ARBA00004651"/>
    </source>
</evidence>
<dbReference type="EMBL" id="SGXC01000002">
    <property type="protein sequence ID" value="RZS81688.1"/>
    <property type="molecule type" value="Genomic_DNA"/>
</dbReference>
<dbReference type="InterPro" id="IPR036259">
    <property type="entry name" value="MFS_trans_sf"/>
</dbReference>
<feature type="transmembrane region" description="Helical" evidence="7">
    <location>
        <begin position="45"/>
        <end position="65"/>
    </location>
</feature>
<evidence type="ECO:0000256" key="6">
    <source>
        <dbReference type="ARBA" id="ARBA00023136"/>
    </source>
</evidence>
<dbReference type="AlphaFoldDB" id="A0A4Q7NEV8"/>
<feature type="transmembrane region" description="Helical" evidence="7">
    <location>
        <begin position="432"/>
        <end position="451"/>
    </location>
</feature>
<sequence>MTASTAKPNIIWLIVAAAFFMETLDGTVIATALPQMAATFRTNPVNLSIGMTSYLVTLAVFIPISGWVADRLGTRRVFAWAVAAFTLASILCALSTTVAQFTAARVFQGMAGAMMVPVGRLAVLRNTGKEDLVRAMAFIVWPGLIAPVIGPPLGGFLATYLSWQWIFLLNVPVGVAGIFLIRAYIPESAPQPRRPLDVAGFALSGLALSFLMVGVELLGYGGRWQLGALLVAASIALGVALAAHLRRHPHPLIDPTIMAVPSFRTVMIGGTIARTAISAMPFLLPLLFQVGFGLNAFEAGMLYLASMLGNLGMKLGTTQALRRFGFRNVLVFNGALAAASIALCAVLSADTPVPLVVAIMLVCGLTRSMQFTGLTSMAFAEVPHPQMSSANTLFSTTQQMSMGLGIAVGAVVLHLTAAARDTGGPTYDVTDFRITFLVVGLLALSSLLSFVRLRRDAGAEVSGHRRSGDAA</sequence>
<dbReference type="Gene3D" id="1.20.1250.20">
    <property type="entry name" value="MFS general substrate transporter like domains"/>
    <property type="match status" value="1"/>
</dbReference>
<dbReference type="GO" id="GO:0022857">
    <property type="term" value="F:transmembrane transporter activity"/>
    <property type="evidence" value="ECO:0007669"/>
    <property type="project" value="InterPro"/>
</dbReference>
<keyword evidence="3" id="KW-1003">Cell membrane</keyword>
<name>A0A4Q7NEV8_9BURK</name>
<feature type="transmembrane region" description="Helical" evidence="7">
    <location>
        <begin position="135"/>
        <end position="157"/>
    </location>
</feature>
<feature type="transmembrane region" description="Helical" evidence="7">
    <location>
        <begin position="401"/>
        <end position="420"/>
    </location>
</feature>
<accession>A0A4Q7NEV8</accession>
<keyword evidence="2" id="KW-0813">Transport</keyword>
<feature type="transmembrane region" description="Helical" evidence="7">
    <location>
        <begin position="163"/>
        <end position="184"/>
    </location>
</feature>
<feature type="transmembrane region" description="Helical" evidence="7">
    <location>
        <begin position="300"/>
        <end position="317"/>
    </location>
</feature>
<dbReference type="PANTHER" id="PTHR42718">
    <property type="entry name" value="MAJOR FACILITATOR SUPERFAMILY MULTIDRUG TRANSPORTER MFSC"/>
    <property type="match status" value="1"/>
</dbReference>
<dbReference type="PRINTS" id="PR01036">
    <property type="entry name" value="TCRTETB"/>
</dbReference>
<feature type="domain" description="Major facilitator superfamily (MFS) profile" evidence="8">
    <location>
        <begin position="11"/>
        <end position="458"/>
    </location>
</feature>
<reference evidence="9 10" key="1">
    <citation type="submission" date="2019-02" db="EMBL/GenBank/DDBJ databases">
        <title>Genomic Encyclopedia of Type Strains, Phase IV (KMG-IV): sequencing the most valuable type-strain genomes for metagenomic binning, comparative biology and taxonomic classification.</title>
        <authorList>
            <person name="Goeker M."/>
        </authorList>
    </citation>
    <scope>NUCLEOTIDE SEQUENCE [LARGE SCALE GENOMIC DNA]</scope>
    <source>
        <strain evidence="9 10">K24</strain>
    </source>
</reference>
<evidence type="ECO:0000256" key="4">
    <source>
        <dbReference type="ARBA" id="ARBA00022692"/>
    </source>
</evidence>
<feature type="transmembrane region" description="Helical" evidence="7">
    <location>
        <begin position="329"/>
        <end position="349"/>
    </location>
</feature>
<evidence type="ECO:0000256" key="7">
    <source>
        <dbReference type="SAM" id="Phobius"/>
    </source>
</evidence>
<organism evidence="9 10">
    <name type="scientific">Pigmentiphaga kullae</name>
    <dbReference type="NCBI Taxonomy" id="151784"/>
    <lineage>
        <taxon>Bacteria</taxon>
        <taxon>Pseudomonadati</taxon>
        <taxon>Pseudomonadota</taxon>
        <taxon>Betaproteobacteria</taxon>
        <taxon>Burkholderiales</taxon>
        <taxon>Alcaligenaceae</taxon>
        <taxon>Pigmentiphaga</taxon>
    </lineage>
</organism>
<feature type="transmembrane region" description="Helical" evidence="7">
    <location>
        <begin position="105"/>
        <end position="123"/>
    </location>
</feature>
<feature type="transmembrane region" description="Helical" evidence="7">
    <location>
        <begin position="196"/>
        <end position="218"/>
    </location>
</feature>
<dbReference type="PROSITE" id="PS50850">
    <property type="entry name" value="MFS"/>
    <property type="match status" value="1"/>
</dbReference>
<feature type="transmembrane region" description="Helical" evidence="7">
    <location>
        <begin position="355"/>
        <end position="380"/>
    </location>
</feature>
<proteinExistence type="predicted"/>
<evidence type="ECO:0000259" key="8">
    <source>
        <dbReference type="PROSITE" id="PS50850"/>
    </source>
</evidence>
<dbReference type="GO" id="GO:0005886">
    <property type="term" value="C:plasma membrane"/>
    <property type="evidence" value="ECO:0007669"/>
    <property type="project" value="UniProtKB-SubCell"/>
</dbReference>
<dbReference type="InterPro" id="IPR011701">
    <property type="entry name" value="MFS"/>
</dbReference>
<feature type="transmembrane region" description="Helical" evidence="7">
    <location>
        <begin position="224"/>
        <end position="245"/>
    </location>
</feature>
<evidence type="ECO:0000256" key="2">
    <source>
        <dbReference type="ARBA" id="ARBA00022448"/>
    </source>
</evidence>
<evidence type="ECO:0000313" key="9">
    <source>
        <dbReference type="EMBL" id="RZS81688.1"/>
    </source>
</evidence>
<feature type="transmembrane region" description="Helical" evidence="7">
    <location>
        <begin position="12"/>
        <end position="33"/>
    </location>
</feature>
<keyword evidence="4 7" id="KW-0812">Transmembrane</keyword>
<evidence type="ECO:0000313" key="10">
    <source>
        <dbReference type="Proteomes" id="UP000292445"/>
    </source>
</evidence>
<dbReference type="Proteomes" id="UP000292445">
    <property type="component" value="Unassembled WGS sequence"/>
</dbReference>
<keyword evidence="5 7" id="KW-1133">Transmembrane helix</keyword>
<dbReference type="OrthoDB" id="9807274at2"/>
<keyword evidence="6 7" id="KW-0472">Membrane</keyword>
<comment type="subcellular location">
    <subcellularLocation>
        <location evidence="1">Cell membrane</location>
        <topology evidence="1">Multi-pass membrane protein</topology>
    </subcellularLocation>
</comment>
<feature type="transmembrane region" description="Helical" evidence="7">
    <location>
        <begin position="77"/>
        <end position="99"/>
    </location>
</feature>
<dbReference type="SUPFAM" id="SSF103473">
    <property type="entry name" value="MFS general substrate transporter"/>
    <property type="match status" value="1"/>
</dbReference>
<dbReference type="PANTHER" id="PTHR42718:SF46">
    <property type="entry name" value="BLR6921 PROTEIN"/>
    <property type="match status" value="1"/>
</dbReference>
<dbReference type="Gene3D" id="1.20.1720.10">
    <property type="entry name" value="Multidrug resistance protein D"/>
    <property type="match status" value="1"/>
</dbReference>
<dbReference type="Pfam" id="PF07690">
    <property type="entry name" value="MFS_1"/>
    <property type="match status" value="1"/>
</dbReference>
<feature type="transmembrane region" description="Helical" evidence="7">
    <location>
        <begin position="266"/>
        <end position="288"/>
    </location>
</feature>
<protein>
    <submittedName>
        <fullName evidence="9">EmrB/QacA subfamily drug resistance transporter</fullName>
    </submittedName>
</protein>
<evidence type="ECO:0000256" key="5">
    <source>
        <dbReference type="ARBA" id="ARBA00022989"/>
    </source>
</evidence>
<evidence type="ECO:0000256" key="3">
    <source>
        <dbReference type="ARBA" id="ARBA00022475"/>
    </source>
</evidence>
<keyword evidence="10" id="KW-1185">Reference proteome</keyword>
<gene>
    <name evidence="9" type="ORF">EV675_4316</name>
</gene>
<dbReference type="RefSeq" id="WP_130359632.1">
    <property type="nucleotide sequence ID" value="NZ_SGXC01000002.1"/>
</dbReference>
<dbReference type="InterPro" id="IPR020846">
    <property type="entry name" value="MFS_dom"/>
</dbReference>